<feature type="transmembrane region" description="Helical" evidence="12">
    <location>
        <begin position="647"/>
        <end position="669"/>
    </location>
</feature>
<dbReference type="InterPro" id="IPR039421">
    <property type="entry name" value="Type_1_exporter"/>
</dbReference>
<comment type="similarity">
    <text evidence="2">Belongs to the ABC transporter superfamily. ABCB family. Multidrug resistance exporter (TC 3.A.1.201) subfamily.</text>
</comment>
<protein>
    <submittedName>
        <fullName evidence="15">Uncharacterized protein</fullName>
    </submittedName>
</protein>
<keyword evidence="3" id="KW-0813">Transport</keyword>
<evidence type="ECO:0000256" key="5">
    <source>
        <dbReference type="ARBA" id="ARBA00022737"/>
    </source>
</evidence>
<keyword evidence="4 12" id="KW-0812">Transmembrane</keyword>
<dbReference type="AlphaFoldDB" id="A0A816Z4M2"/>
<dbReference type="SUPFAM" id="SSF52540">
    <property type="entry name" value="P-loop containing nucleoside triphosphate hydrolases"/>
    <property type="match status" value="2"/>
</dbReference>
<evidence type="ECO:0000256" key="10">
    <source>
        <dbReference type="ARBA" id="ARBA00023136"/>
    </source>
</evidence>
<feature type="transmembrane region" description="Helical" evidence="12">
    <location>
        <begin position="681"/>
        <end position="699"/>
    </location>
</feature>
<evidence type="ECO:0000256" key="3">
    <source>
        <dbReference type="ARBA" id="ARBA00022448"/>
    </source>
</evidence>
<feature type="domain" description="ABC transporter" evidence="13">
    <location>
        <begin position="112"/>
        <end position="348"/>
    </location>
</feature>
<keyword evidence="11" id="KW-0325">Glycoprotein</keyword>
<keyword evidence="8" id="KW-1278">Translocase</keyword>
<evidence type="ECO:0000256" key="12">
    <source>
        <dbReference type="SAM" id="Phobius"/>
    </source>
</evidence>
<evidence type="ECO:0000256" key="4">
    <source>
        <dbReference type="ARBA" id="ARBA00022692"/>
    </source>
</evidence>
<evidence type="ECO:0000259" key="14">
    <source>
        <dbReference type="PROSITE" id="PS50929"/>
    </source>
</evidence>
<dbReference type="SUPFAM" id="SSF90123">
    <property type="entry name" value="ABC transporter transmembrane region"/>
    <property type="match status" value="1"/>
</dbReference>
<dbReference type="Gene3D" id="1.20.1560.10">
    <property type="entry name" value="ABC transporter type 1, transmembrane domain"/>
    <property type="match status" value="1"/>
</dbReference>
<organism evidence="15 16">
    <name type="scientific">Rotaria magnacalcarata</name>
    <dbReference type="NCBI Taxonomy" id="392030"/>
    <lineage>
        <taxon>Eukaryota</taxon>
        <taxon>Metazoa</taxon>
        <taxon>Spiralia</taxon>
        <taxon>Gnathifera</taxon>
        <taxon>Rotifera</taxon>
        <taxon>Eurotatoria</taxon>
        <taxon>Bdelloidea</taxon>
        <taxon>Philodinida</taxon>
        <taxon>Philodinidae</taxon>
        <taxon>Rotaria</taxon>
    </lineage>
</organism>
<dbReference type="InterPro" id="IPR017871">
    <property type="entry name" value="ABC_transporter-like_CS"/>
</dbReference>
<keyword evidence="7" id="KW-0067">ATP-binding</keyword>
<evidence type="ECO:0000256" key="1">
    <source>
        <dbReference type="ARBA" id="ARBA00004141"/>
    </source>
</evidence>
<dbReference type="PROSITE" id="PS00211">
    <property type="entry name" value="ABC_TRANSPORTER_1"/>
    <property type="match status" value="1"/>
</dbReference>
<dbReference type="FunFam" id="3.40.50.300:FF:000479">
    <property type="entry name" value="Multidrug resistance protein 1A"/>
    <property type="match status" value="1"/>
</dbReference>
<feature type="transmembrane region" description="Helical" evidence="12">
    <location>
        <begin position="566"/>
        <end position="583"/>
    </location>
</feature>
<accession>A0A816Z4M2</accession>
<reference evidence="15" key="1">
    <citation type="submission" date="2021-02" db="EMBL/GenBank/DDBJ databases">
        <authorList>
            <person name="Nowell W R."/>
        </authorList>
    </citation>
    <scope>NUCLEOTIDE SEQUENCE</scope>
</reference>
<name>A0A816Z4M2_9BILA</name>
<dbReference type="SMART" id="SM00382">
    <property type="entry name" value="AAA"/>
    <property type="match status" value="2"/>
</dbReference>
<dbReference type="InterPro" id="IPR027417">
    <property type="entry name" value="P-loop_NTPase"/>
</dbReference>
<dbReference type="PROSITE" id="PS50929">
    <property type="entry name" value="ABC_TM1F"/>
    <property type="match status" value="1"/>
</dbReference>
<dbReference type="CDD" id="cd18578">
    <property type="entry name" value="ABC_6TM_Pgp_ABCB1_D2_like"/>
    <property type="match status" value="1"/>
</dbReference>
<comment type="subcellular location">
    <subcellularLocation>
        <location evidence="1">Membrane</location>
        <topology evidence="1">Multi-pass membrane protein</topology>
    </subcellularLocation>
</comment>
<evidence type="ECO:0000256" key="8">
    <source>
        <dbReference type="ARBA" id="ARBA00022967"/>
    </source>
</evidence>
<evidence type="ECO:0000313" key="16">
    <source>
        <dbReference type="Proteomes" id="UP000663887"/>
    </source>
</evidence>
<feature type="domain" description="ABC transmembrane type-1" evidence="14">
    <location>
        <begin position="422"/>
        <end position="707"/>
    </location>
</feature>
<dbReference type="PANTHER" id="PTHR43394:SF18">
    <property type="entry name" value="ABC TRANSPORTER B FAMILY MEMBER 11-LIKE"/>
    <property type="match status" value="1"/>
</dbReference>
<dbReference type="Pfam" id="PF00664">
    <property type="entry name" value="ABC_membrane"/>
    <property type="match status" value="1"/>
</dbReference>
<dbReference type="InterPro" id="IPR003593">
    <property type="entry name" value="AAA+_ATPase"/>
</dbReference>
<dbReference type="GO" id="GO:0016887">
    <property type="term" value="F:ATP hydrolysis activity"/>
    <property type="evidence" value="ECO:0007669"/>
    <property type="project" value="InterPro"/>
</dbReference>
<dbReference type="Proteomes" id="UP000663887">
    <property type="component" value="Unassembled WGS sequence"/>
</dbReference>
<dbReference type="PANTHER" id="PTHR43394">
    <property type="entry name" value="ATP-DEPENDENT PERMEASE MDL1, MITOCHONDRIAL"/>
    <property type="match status" value="1"/>
</dbReference>
<keyword evidence="10 12" id="KW-0472">Membrane</keyword>
<keyword evidence="5" id="KW-0677">Repeat</keyword>
<feature type="transmembrane region" description="Helical" evidence="12">
    <location>
        <begin position="462"/>
        <end position="486"/>
    </location>
</feature>
<dbReference type="GO" id="GO:0015421">
    <property type="term" value="F:ABC-type oligopeptide transporter activity"/>
    <property type="evidence" value="ECO:0007669"/>
    <property type="project" value="TreeGrafter"/>
</dbReference>
<comment type="caution">
    <text evidence="15">The sequence shown here is derived from an EMBL/GenBank/DDBJ whole genome shotgun (WGS) entry which is preliminary data.</text>
</comment>
<evidence type="ECO:0000256" key="11">
    <source>
        <dbReference type="ARBA" id="ARBA00023180"/>
    </source>
</evidence>
<dbReference type="PROSITE" id="PS50893">
    <property type="entry name" value="ABC_TRANSPORTER_2"/>
    <property type="match status" value="1"/>
</dbReference>
<dbReference type="InterPro" id="IPR011527">
    <property type="entry name" value="ABC1_TM_dom"/>
</dbReference>
<evidence type="ECO:0000256" key="6">
    <source>
        <dbReference type="ARBA" id="ARBA00022741"/>
    </source>
</evidence>
<dbReference type="InterPro" id="IPR036640">
    <property type="entry name" value="ABC1_TM_sf"/>
</dbReference>
<evidence type="ECO:0000259" key="13">
    <source>
        <dbReference type="PROSITE" id="PS50893"/>
    </source>
</evidence>
<dbReference type="GO" id="GO:0005743">
    <property type="term" value="C:mitochondrial inner membrane"/>
    <property type="evidence" value="ECO:0007669"/>
    <property type="project" value="TreeGrafter"/>
</dbReference>
<dbReference type="GO" id="GO:0005524">
    <property type="term" value="F:ATP binding"/>
    <property type="evidence" value="ECO:0007669"/>
    <property type="project" value="UniProtKB-KW"/>
</dbReference>
<feature type="transmembrane region" description="Helical" evidence="12">
    <location>
        <begin position="418"/>
        <end position="442"/>
    </location>
</feature>
<dbReference type="InterPro" id="IPR003439">
    <property type="entry name" value="ABC_transporter-like_ATP-bd"/>
</dbReference>
<dbReference type="Pfam" id="PF00005">
    <property type="entry name" value="ABC_tran"/>
    <property type="match status" value="2"/>
</dbReference>
<proteinExistence type="inferred from homology"/>
<gene>
    <name evidence="15" type="ORF">XDN619_LOCUS32197</name>
</gene>
<keyword evidence="6" id="KW-0547">Nucleotide-binding</keyword>
<dbReference type="GO" id="GO:0090374">
    <property type="term" value="P:oligopeptide export from mitochondrion"/>
    <property type="evidence" value="ECO:0007669"/>
    <property type="project" value="TreeGrafter"/>
</dbReference>
<keyword evidence="9 12" id="KW-1133">Transmembrane helix</keyword>
<evidence type="ECO:0000256" key="2">
    <source>
        <dbReference type="ARBA" id="ARBA00007577"/>
    </source>
</evidence>
<evidence type="ECO:0000313" key="15">
    <source>
        <dbReference type="EMBL" id="CAF2189390.1"/>
    </source>
</evidence>
<dbReference type="Gene3D" id="3.40.50.300">
    <property type="entry name" value="P-loop containing nucleotide triphosphate hydrolases"/>
    <property type="match status" value="2"/>
</dbReference>
<evidence type="ECO:0000256" key="9">
    <source>
        <dbReference type="ARBA" id="ARBA00022989"/>
    </source>
</evidence>
<dbReference type="EMBL" id="CAJNRG010016031">
    <property type="protein sequence ID" value="CAF2189390.1"/>
    <property type="molecule type" value="Genomic_DNA"/>
</dbReference>
<sequence length="892" mass="99943">MGIAFGLLSGWVFCMAYIVYASGFYFGILLGDDSNYNKSYVSKILSIILIIGRRITSFAYVTPFLQSVEQARSAITLVFRLIDDEDTHEVKPKEIPRNSSDVYPIIDLNGDIQFENVSFAYPARPSILALREITLVARAGETTAFVGSSGSGKSTCISLLLRYYELSSGRITMNGQSIADCNEKELRKHIGVVGQEPVLFGTTIYENIRYGQVHATKDDIEQAAKQANAHDFIMNLPQKYETIVGEQSVQLSGGEKQRIALARALVKKPNLLLLDEPTSALDNAGEKLVQEALDSSCAGRTTIVIAHRLKTIQNAHHIYVFANGNIIEEGTHTTLMAQKNSKYRLMVDAQQTESTQAEVNERIDEVELEQRQNQKYEDSRSFNKNETIDAHANKMLASSTPFSQSIFLRLLFMNKQEWIPILIACIACLISGATQSLTVVLLEKTMNAKCTYEKRRHGVLSLSYWFVVLGIGVLAARVIQHTAFAVSGSKLTQKLRAKAFAQLLRQEMAYFDLSENHSGSISNRLSSEALSIQELLGARLGVICEAMATLGFGILLGFVFSWELTLIVFAYIICMFLLAFFQIRWQARLNKCSEHILGQASALAAEVLHNMRTVKQLSIEYEILQQFSHLVNQAFTVRRNDTVISGLLLSIYWGSQPFFLYILYWIVFVRLESNEMHDKDTLMVFAFATFVFETVRFIATLTRQMGSSLSAARGFFDLFDRTPTIDNGSVDGRQLENFQGQIEFNQVEFSYPSRPTIRVLNKFQLTIEPGQWVALVGRSGCGKSTVIQLLQRFYDVTHGKVCLDGVDIRDLNIHWLRSQFSLANQEPILFDMTIAENIAYGKVNPSLEDIIEAATKANIHQFVISLPQGYETRVGAKGSHLSGGQKQRIVIA</sequence>
<evidence type="ECO:0000256" key="7">
    <source>
        <dbReference type="ARBA" id="ARBA00022840"/>
    </source>
</evidence>
<dbReference type="CDD" id="cd03249">
    <property type="entry name" value="ABC_MTABC3_MDL1_MDL2"/>
    <property type="match status" value="1"/>
</dbReference>